<dbReference type="EMBL" id="ML210383">
    <property type="protein sequence ID" value="TFK18704.1"/>
    <property type="molecule type" value="Genomic_DNA"/>
</dbReference>
<keyword evidence="3" id="KW-1185">Reference proteome</keyword>
<reference evidence="2 3" key="1">
    <citation type="journal article" date="2019" name="Nat. Ecol. Evol.">
        <title>Megaphylogeny resolves global patterns of mushroom evolution.</title>
        <authorList>
            <person name="Varga T."/>
            <person name="Krizsan K."/>
            <person name="Foldi C."/>
            <person name="Dima B."/>
            <person name="Sanchez-Garcia M."/>
            <person name="Sanchez-Ramirez S."/>
            <person name="Szollosi G.J."/>
            <person name="Szarkandi J.G."/>
            <person name="Papp V."/>
            <person name="Albert L."/>
            <person name="Andreopoulos W."/>
            <person name="Angelini C."/>
            <person name="Antonin V."/>
            <person name="Barry K.W."/>
            <person name="Bougher N.L."/>
            <person name="Buchanan P."/>
            <person name="Buyck B."/>
            <person name="Bense V."/>
            <person name="Catcheside P."/>
            <person name="Chovatia M."/>
            <person name="Cooper J."/>
            <person name="Damon W."/>
            <person name="Desjardin D."/>
            <person name="Finy P."/>
            <person name="Geml J."/>
            <person name="Haridas S."/>
            <person name="Hughes K."/>
            <person name="Justo A."/>
            <person name="Karasinski D."/>
            <person name="Kautmanova I."/>
            <person name="Kiss B."/>
            <person name="Kocsube S."/>
            <person name="Kotiranta H."/>
            <person name="LaButti K.M."/>
            <person name="Lechner B.E."/>
            <person name="Liimatainen K."/>
            <person name="Lipzen A."/>
            <person name="Lukacs Z."/>
            <person name="Mihaltcheva S."/>
            <person name="Morgado L.N."/>
            <person name="Niskanen T."/>
            <person name="Noordeloos M.E."/>
            <person name="Ohm R.A."/>
            <person name="Ortiz-Santana B."/>
            <person name="Ovrebo C."/>
            <person name="Racz N."/>
            <person name="Riley R."/>
            <person name="Savchenko A."/>
            <person name="Shiryaev A."/>
            <person name="Soop K."/>
            <person name="Spirin V."/>
            <person name="Szebenyi C."/>
            <person name="Tomsovsky M."/>
            <person name="Tulloss R.E."/>
            <person name="Uehling J."/>
            <person name="Grigoriev I.V."/>
            <person name="Vagvolgyi C."/>
            <person name="Papp T."/>
            <person name="Martin F.M."/>
            <person name="Miettinen O."/>
            <person name="Hibbett D.S."/>
            <person name="Nagy L.G."/>
        </authorList>
    </citation>
    <scope>NUCLEOTIDE SEQUENCE [LARGE SCALE GENOMIC DNA]</scope>
    <source>
        <strain evidence="2 3">CBS 121175</strain>
    </source>
</reference>
<dbReference type="AlphaFoldDB" id="A0A5C3KFQ0"/>
<gene>
    <name evidence="2" type="ORF">FA15DRAFT_244089</name>
</gene>
<accession>A0A5C3KFQ0</accession>
<evidence type="ECO:0000256" key="1">
    <source>
        <dbReference type="SAM" id="MobiDB-lite"/>
    </source>
</evidence>
<evidence type="ECO:0000313" key="3">
    <source>
        <dbReference type="Proteomes" id="UP000307440"/>
    </source>
</evidence>
<feature type="compositionally biased region" description="Basic and acidic residues" evidence="1">
    <location>
        <begin position="44"/>
        <end position="69"/>
    </location>
</feature>
<protein>
    <submittedName>
        <fullName evidence="2">Uncharacterized protein</fullName>
    </submittedName>
</protein>
<evidence type="ECO:0000313" key="2">
    <source>
        <dbReference type="EMBL" id="TFK18704.1"/>
    </source>
</evidence>
<dbReference type="Proteomes" id="UP000307440">
    <property type="component" value="Unassembled WGS sequence"/>
</dbReference>
<organism evidence="2 3">
    <name type="scientific">Coprinopsis marcescibilis</name>
    <name type="common">Agaric fungus</name>
    <name type="synonym">Psathyrella marcescibilis</name>
    <dbReference type="NCBI Taxonomy" id="230819"/>
    <lineage>
        <taxon>Eukaryota</taxon>
        <taxon>Fungi</taxon>
        <taxon>Dikarya</taxon>
        <taxon>Basidiomycota</taxon>
        <taxon>Agaricomycotina</taxon>
        <taxon>Agaricomycetes</taxon>
        <taxon>Agaricomycetidae</taxon>
        <taxon>Agaricales</taxon>
        <taxon>Agaricineae</taxon>
        <taxon>Psathyrellaceae</taxon>
        <taxon>Coprinopsis</taxon>
    </lineage>
</organism>
<dbReference type="OrthoDB" id="3245714at2759"/>
<name>A0A5C3KFQ0_COPMA</name>
<sequence length="237" mass="26008">MPAFRHSTTPAPIDTKPSAAPAPPSEREQHENQVQSPPLSPLLHVREDRDALAMEHDRQKYLKTIDRARNKARKAFGMDKKRSNSKARGGAGTGGPGENQRPHHHHGAQERSVTVGDDKEVDFWLPSYGGITVTTPPGYPLSVSDNTATNTSVEMRLADLVYAPNARKTRKKKSGGLGGEYEVVPNVRSVIVLDEHQFVVRDPTADLDDGEAWECIEDEKVERKVTYASVAAAALNN</sequence>
<feature type="region of interest" description="Disordered" evidence="1">
    <location>
        <begin position="1"/>
        <end position="117"/>
    </location>
</feature>
<feature type="compositionally biased region" description="Polar residues" evidence="1">
    <location>
        <begin position="1"/>
        <end position="10"/>
    </location>
</feature>
<proteinExistence type="predicted"/>